<evidence type="ECO:0000313" key="1">
    <source>
        <dbReference type="EMBL" id="JAQ02281.1"/>
    </source>
</evidence>
<accession>A0A146L123</accession>
<proteinExistence type="predicted"/>
<reference evidence="1" key="1">
    <citation type="journal article" date="2016" name="Gigascience">
        <title>De novo construction of an expanded transcriptome assembly for the western tarnished plant bug, Lygus hesperus.</title>
        <authorList>
            <person name="Tassone E.E."/>
            <person name="Geib S.M."/>
            <person name="Hall B."/>
            <person name="Fabrick J.A."/>
            <person name="Brent C.S."/>
            <person name="Hull J.J."/>
        </authorList>
    </citation>
    <scope>NUCLEOTIDE SEQUENCE</scope>
</reference>
<organism evidence="1">
    <name type="scientific">Lygus hesperus</name>
    <name type="common">Western plant bug</name>
    <dbReference type="NCBI Taxonomy" id="30085"/>
    <lineage>
        <taxon>Eukaryota</taxon>
        <taxon>Metazoa</taxon>
        <taxon>Ecdysozoa</taxon>
        <taxon>Arthropoda</taxon>
        <taxon>Hexapoda</taxon>
        <taxon>Insecta</taxon>
        <taxon>Pterygota</taxon>
        <taxon>Neoptera</taxon>
        <taxon>Paraneoptera</taxon>
        <taxon>Hemiptera</taxon>
        <taxon>Heteroptera</taxon>
        <taxon>Panheteroptera</taxon>
        <taxon>Cimicomorpha</taxon>
        <taxon>Miridae</taxon>
        <taxon>Mirini</taxon>
        <taxon>Lygus</taxon>
    </lineage>
</organism>
<sequence length="112" mass="12079">MQPRWRSSNKTSCGVAYISTRRFRLAQHVATGPETGDTNCPSASPPHCTITAAPEYGVRCGEITRWWGGDGEYGATVVRAKYTARIQVPVAPLTTGWGIWEQGVGGKVAEVV</sequence>
<name>A0A146L123_LYGHE</name>
<gene>
    <name evidence="1" type="ORF">g.29499</name>
</gene>
<protein>
    <submittedName>
        <fullName evidence="1">Uncharacterized protein</fullName>
    </submittedName>
</protein>
<dbReference type="AlphaFoldDB" id="A0A146L123"/>
<dbReference type="EMBL" id="GDHC01016348">
    <property type="protein sequence ID" value="JAQ02281.1"/>
    <property type="molecule type" value="Transcribed_RNA"/>
</dbReference>